<sequence length="148" mass="16536">MTVLDDPALGVNSIDALVAWPVLVPRDYIQMVLERKREALVIFAHYSALVDTHKNKWVFCDGGECLVSSINDIGSICGSLDYYLLDADAQITLKKDIIVIDYKPRQDTEVVNILLQVGTRHDPSENKGLSGSDTTEDIGRDLFDYAYQ</sequence>
<reference evidence="1 2" key="1">
    <citation type="submission" date="2018-07" db="EMBL/GenBank/DDBJ databases">
        <title>Section-level genome sequencing of Aspergillus section Nigri to investigate inter- and intra-species variation.</title>
        <authorList>
            <consortium name="DOE Joint Genome Institute"/>
            <person name="Vesth T.C."/>
            <person name="Nybo J.L."/>
            <person name="Theobald S."/>
            <person name="Frisvad J.C."/>
            <person name="Larsen T.O."/>
            <person name="Nielsen K.F."/>
            <person name="Hoof J.B."/>
            <person name="Brandl J."/>
            <person name="Salamov A."/>
            <person name="Riley R."/>
            <person name="Gladden J.M."/>
            <person name="Phatale P."/>
            <person name="Nielsen M.T."/>
            <person name="Lyhne E.K."/>
            <person name="Kogle M.E."/>
            <person name="Strasser K."/>
            <person name="McDonnell E."/>
            <person name="Barry K."/>
            <person name="Clum A."/>
            <person name="Chen C."/>
            <person name="Nolan M."/>
            <person name="Sandor L."/>
            <person name="Kuo A."/>
            <person name="Lipzen A."/>
            <person name="Hainaut M."/>
            <person name="Drula E."/>
            <person name="Tsang A."/>
            <person name="Magnuson J.K."/>
            <person name="Henrissat B."/>
            <person name="Wiebenga A."/>
            <person name="Simmons B.A."/>
            <person name="Makela M.R."/>
            <person name="De vries R.P."/>
            <person name="Grigoriev I.V."/>
            <person name="Mortensen U.H."/>
            <person name="Baker S.E."/>
            <person name="Andersen M.R."/>
        </authorList>
    </citation>
    <scope>NUCLEOTIDE SEQUENCE [LARGE SCALE GENOMIC DNA]</scope>
    <source>
        <strain evidence="1 2">ATCC 13157</strain>
    </source>
</reference>
<accession>A0A370PFQ1</accession>
<evidence type="ECO:0000313" key="1">
    <source>
        <dbReference type="EMBL" id="RDK41018.1"/>
    </source>
</evidence>
<dbReference type="AlphaFoldDB" id="A0A370PFQ1"/>
<name>A0A370PFQ1_ASPPH</name>
<evidence type="ECO:0000313" key="2">
    <source>
        <dbReference type="Proteomes" id="UP000254937"/>
    </source>
</evidence>
<dbReference type="Proteomes" id="UP000254937">
    <property type="component" value="Unassembled WGS sequence"/>
</dbReference>
<gene>
    <name evidence="1" type="ORF">M752DRAFT_267338</name>
</gene>
<protein>
    <submittedName>
        <fullName evidence="1">Uncharacterized protein</fullName>
    </submittedName>
</protein>
<proteinExistence type="predicted"/>
<dbReference type="EMBL" id="KZ851856">
    <property type="protein sequence ID" value="RDK41018.1"/>
    <property type="molecule type" value="Genomic_DNA"/>
</dbReference>
<organism evidence="1 2">
    <name type="scientific">Aspergillus phoenicis ATCC 13157</name>
    <dbReference type="NCBI Taxonomy" id="1353007"/>
    <lineage>
        <taxon>Eukaryota</taxon>
        <taxon>Fungi</taxon>
        <taxon>Dikarya</taxon>
        <taxon>Ascomycota</taxon>
        <taxon>Pezizomycotina</taxon>
        <taxon>Eurotiomycetes</taxon>
        <taxon>Eurotiomycetidae</taxon>
        <taxon>Eurotiales</taxon>
        <taxon>Aspergillaceae</taxon>
        <taxon>Aspergillus</taxon>
    </lineage>
</organism>
<keyword evidence="2" id="KW-1185">Reference proteome</keyword>